<accession>A0A6N0HP63</accession>
<name>A0A6N0HP63_9GAMM</name>
<reference evidence="2 3" key="1">
    <citation type="submission" date="2020-05" db="EMBL/GenBank/DDBJ databases">
        <title>Horizontal transmission and recombination maintain forever young bacterial symbiont genomes.</title>
        <authorList>
            <person name="Russell S.L."/>
            <person name="Pepper-Tunick E."/>
            <person name="Svedberg J."/>
            <person name="Byrne A."/>
            <person name="Ruelas Castillo J."/>
            <person name="Vollmers C."/>
            <person name="Beinart R.A."/>
            <person name="Corbett-Detig R."/>
        </authorList>
    </citation>
    <scope>NUCLEOTIDE SEQUENCE [LARGE SCALE GENOMIC DNA]</scope>
    <source>
        <strain evidence="2">JDF_Ridge</strain>
    </source>
</reference>
<organism evidence="2 3">
    <name type="scientific">Candidatus Ruthia endofausta</name>
    <dbReference type="NCBI Taxonomy" id="2738852"/>
    <lineage>
        <taxon>Bacteria</taxon>
        <taxon>Pseudomonadati</taxon>
        <taxon>Pseudomonadota</taxon>
        <taxon>Gammaproteobacteria</taxon>
        <taxon>Candidatus Pseudothioglobaceae</taxon>
        <taxon>Candidatus Ruthturnera</taxon>
    </lineage>
</organism>
<feature type="transmembrane region" description="Helical" evidence="1">
    <location>
        <begin position="33"/>
        <end position="52"/>
    </location>
</feature>
<dbReference type="Proteomes" id="UP000509429">
    <property type="component" value="Chromosome"/>
</dbReference>
<protein>
    <submittedName>
        <fullName evidence="2">Uncharacterized protein</fullName>
    </submittedName>
</protein>
<evidence type="ECO:0000313" key="3">
    <source>
        <dbReference type="Proteomes" id="UP000509429"/>
    </source>
</evidence>
<dbReference type="AlphaFoldDB" id="A0A6N0HP63"/>
<dbReference type="EMBL" id="CP054490">
    <property type="protein sequence ID" value="QKQ24096.1"/>
    <property type="molecule type" value="Genomic_DNA"/>
</dbReference>
<keyword evidence="1" id="KW-1133">Transmembrane helix</keyword>
<evidence type="ECO:0000313" key="2">
    <source>
        <dbReference type="EMBL" id="QKQ24096.1"/>
    </source>
</evidence>
<dbReference type="KEGG" id="reo:HUE58_02775"/>
<sequence length="57" mass="6131">MAEVEYIKSSLVTTLAIFVIAALIFASPLIADILTSTLLVTLFAQYGLGAYYTSVEN</sequence>
<keyword evidence="3" id="KW-1185">Reference proteome</keyword>
<evidence type="ECO:0000256" key="1">
    <source>
        <dbReference type="SAM" id="Phobius"/>
    </source>
</evidence>
<keyword evidence="1" id="KW-0472">Membrane</keyword>
<dbReference type="RefSeq" id="WP_174605535.1">
    <property type="nucleotide sequence ID" value="NZ_CP054490.1"/>
</dbReference>
<gene>
    <name evidence="2" type="ORF">HUE58_02775</name>
</gene>
<feature type="transmembrane region" description="Helical" evidence="1">
    <location>
        <begin position="6"/>
        <end position="26"/>
    </location>
</feature>
<proteinExistence type="predicted"/>
<keyword evidence="1" id="KW-0812">Transmembrane</keyword>